<dbReference type="GO" id="GO:0005581">
    <property type="term" value="C:collagen trimer"/>
    <property type="evidence" value="ECO:0007669"/>
    <property type="project" value="UniProtKB-KW"/>
</dbReference>
<dbReference type="EMBL" id="NEDP02001504">
    <property type="protein sequence ID" value="OWF53139.1"/>
    <property type="molecule type" value="Genomic_DNA"/>
</dbReference>
<protein>
    <submittedName>
        <fullName evidence="3">Collagen-like protein 2</fullName>
    </submittedName>
</protein>
<keyword evidence="4" id="KW-1185">Reference proteome</keyword>
<evidence type="ECO:0000313" key="4">
    <source>
        <dbReference type="Proteomes" id="UP000242188"/>
    </source>
</evidence>
<dbReference type="Pfam" id="PF01391">
    <property type="entry name" value="Collagen"/>
    <property type="match status" value="1"/>
</dbReference>
<dbReference type="InterPro" id="IPR008160">
    <property type="entry name" value="Collagen"/>
</dbReference>
<keyword evidence="3" id="KW-0176">Collagen</keyword>
<dbReference type="OrthoDB" id="5983381at2759"/>
<evidence type="ECO:0000256" key="1">
    <source>
        <dbReference type="SAM" id="MobiDB-lite"/>
    </source>
</evidence>
<feature type="signal peptide" evidence="2">
    <location>
        <begin position="1"/>
        <end position="18"/>
    </location>
</feature>
<name>A0A210QWI8_MIZYE</name>
<keyword evidence="2" id="KW-0732">Signal</keyword>
<accession>A0A210QWI8</accession>
<evidence type="ECO:0000313" key="3">
    <source>
        <dbReference type="EMBL" id="OWF53139.1"/>
    </source>
</evidence>
<sequence>MYVILIFVLFITAMKGEAVTEKDFQDLQNQMMTLKNIFQHMVSEFGGLRQQHSRLEYRYQTLSEEIRNIRRIPGDLSQPDELRDCQTPKSLTETERSTSRNTLTQGHKGEKGDTGLRGPKGDNGISGFNGDDGTDGPPGQKGEKGVIGLRGPKGDNGIPGFNGDDGIDGTPGQKGERGDVGLSGPKGDNGIPGLNGQKGEPGKSCDAGPPGHHGSQGVDGPSGPRGPHDPLGSHGDAGPPGPRGFEGDSGSHGPVGMQVSGESGSYVLNIDPKPAVLSKLSSKDMPAQLVSNSSS</sequence>
<dbReference type="PANTHER" id="PTHR37456:SF6">
    <property type="entry name" value="COLLAGEN ALPHA-1(XXIII) CHAIN-LIKE ISOFORM X2"/>
    <property type="match status" value="1"/>
</dbReference>
<dbReference type="AlphaFoldDB" id="A0A210QWI8"/>
<dbReference type="InterPro" id="IPR050938">
    <property type="entry name" value="Collagen_Structural_Proteins"/>
</dbReference>
<reference evidence="3 4" key="1">
    <citation type="journal article" date="2017" name="Nat. Ecol. Evol.">
        <title>Scallop genome provides insights into evolution of bilaterian karyotype and development.</title>
        <authorList>
            <person name="Wang S."/>
            <person name="Zhang J."/>
            <person name="Jiao W."/>
            <person name="Li J."/>
            <person name="Xun X."/>
            <person name="Sun Y."/>
            <person name="Guo X."/>
            <person name="Huan P."/>
            <person name="Dong B."/>
            <person name="Zhang L."/>
            <person name="Hu X."/>
            <person name="Sun X."/>
            <person name="Wang J."/>
            <person name="Zhao C."/>
            <person name="Wang Y."/>
            <person name="Wang D."/>
            <person name="Huang X."/>
            <person name="Wang R."/>
            <person name="Lv J."/>
            <person name="Li Y."/>
            <person name="Zhang Z."/>
            <person name="Liu B."/>
            <person name="Lu W."/>
            <person name="Hui Y."/>
            <person name="Liang J."/>
            <person name="Zhou Z."/>
            <person name="Hou R."/>
            <person name="Li X."/>
            <person name="Liu Y."/>
            <person name="Li H."/>
            <person name="Ning X."/>
            <person name="Lin Y."/>
            <person name="Zhao L."/>
            <person name="Xing Q."/>
            <person name="Dou J."/>
            <person name="Li Y."/>
            <person name="Mao J."/>
            <person name="Guo H."/>
            <person name="Dou H."/>
            <person name="Li T."/>
            <person name="Mu C."/>
            <person name="Jiang W."/>
            <person name="Fu Q."/>
            <person name="Fu X."/>
            <person name="Miao Y."/>
            <person name="Liu J."/>
            <person name="Yu Q."/>
            <person name="Li R."/>
            <person name="Liao H."/>
            <person name="Li X."/>
            <person name="Kong Y."/>
            <person name="Jiang Z."/>
            <person name="Chourrout D."/>
            <person name="Li R."/>
            <person name="Bao Z."/>
        </authorList>
    </citation>
    <scope>NUCLEOTIDE SEQUENCE [LARGE SCALE GENOMIC DNA]</scope>
    <source>
        <strain evidence="3 4">PY_sf001</strain>
    </source>
</reference>
<organism evidence="3 4">
    <name type="scientific">Mizuhopecten yessoensis</name>
    <name type="common">Japanese scallop</name>
    <name type="synonym">Patinopecten yessoensis</name>
    <dbReference type="NCBI Taxonomy" id="6573"/>
    <lineage>
        <taxon>Eukaryota</taxon>
        <taxon>Metazoa</taxon>
        <taxon>Spiralia</taxon>
        <taxon>Lophotrochozoa</taxon>
        <taxon>Mollusca</taxon>
        <taxon>Bivalvia</taxon>
        <taxon>Autobranchia</taxon>
        <taxon>Pteriomorphia</taxon>
        <taxon>Pectinida</taxon>
        <taxon>Pectinoidea</taxon>
        <taxon>Pectinidae</taxon>
        <taxon>Mizuhopecten</taxon>
    </lineage>
</organism>
<dbReference type="PANTHER" id="PTHR37456">
    <property type="entry name" value="SI:CH211-266K2.1"/>
    <property type="match status" value="1"/>
</dbReference>
<feature type="compositionally biased region" description="Basic and acidic residues" evidence="1">
    <location>
        <begin position="80"/>
        <end position="98"/>
    </location>
</feature>
<evidence type="ECO:0000256" key="2">
    <source>
        <dbReference type="SAM" id="SignalP"/>
    </source>
</evidence>
<feature type="region of interest" description="Disordered" evidence="1">
    <location>
        <begin position="72"/>
        <end position="269"/>
    </location>
</feature>
<dbReference type="Proteomes" id="UP000242188">
    <property type="component" value="Unassembled WGS sequence"/>
</dbReference>
<proteinExistence type="predicted"/>
<feature type="chain" id="PRO_5012713290" evidence="2">
    <location>
        <begin position="19"/>
        <end position="295"/>
    </location>
</feature>
<comment type="caution">
    <text evidence="3">The sequence shown here is derived from an EMBL/GenBank/DDBJ whole genome shotgun (WGS) entry which is preliminary data.</text>
</comment>
<gene>
    <name evidence="3" type="ORF">KP79_PYT03718</name>
</gene>